<comment type="caution">
    <text evidence="1">The sequence shown here is derived from an EMBL/GenBank/DDBJ whole genome shotgun (WGS) entry which is preliminary data.</text>
</comment>
<dbReference type="EMBL" id="JAPEUR010000161">
    <property type="protein sequence ID" value="KAJ4317406.1"/>
    <property type="molecule type" value="Genomic_DNA"/>
</dbReference>
<gene>
    <name evidence="1" type="ORF">N0V84_007383</name>
</gene>
<sequence>MQSIKDQSAVSVVEISPEIDIHATSTSAVNAAIEVFAIEEGHVTIPNDLCPLEVLFSTLRKVSAVFNLEICAEVDLSCRKILHRLLQSIFDTNTQSFLEQETSEIFAHLSAKQKARILAQAIATFTILFQRLAETGEKVTYGVLNREAQLFAESEQRTMMQDAIEGNPIFEDCQRKSDIADAILTAMDADESPASPQLVAADDKIDFTFSPGAALEHSKNMGVPWGFTVMALN</sequence>
<dbReference type="OrthoDB" id="5199007at2759"/>
<protein>
    <submittedName>
        <fullName evidence="1">Uncharacterized protein</fullName>
    </submittedName>
</protein>
<accession>A0A9W9BLS1</accession>
<organism evidence="1 2">
    <name type="scientific">Fusarium piperis</name>
    <dbReference type="NCBI Taxonomy" id="1435070"/>
    <lineage>
        <taxon>Eukaryota</taxon>
        <taxon>Fungi</taxon>
        <taxon>Dikarya</taxon>
        <taxon>Ascomycota</taxon>
        <taxon>Pezizomycotina</taxon>
        <taxon>Sordariomycetes</taxon>
        <taxon>Hypocreomycetidae</taxon>
        <taxon>Hypocreales</taxon>
        <taxon>Nectriaceae</taxon>
        <taxon>Fusarium</taxon>
        <taxon>Fusarium solani species complex</taxon>
    </lineage>
</organism>
<dbReference type="AlphaFoldDB" id="A0A9W9BLS1"/>
<dbReference type="Proteomes" id="UP001140502">
    <property type="component" value="Unassembled WGS sequence"/>
</dbReference>
<reference evidence="1" key="1">
    <citation type="submission" date="2022-10" db="EMBL/GenBank/DDBJ databases">
        <title>Tapping the CABI collections for fungal endophytes: first genome assemblies for Collariella, Neodidymelliopsis, Ascochyta clinopodiicola, Didymella pomorum, Didymosphaeria variabile, Neocosmospora piperis and Neocucurbitaria cava.</title>
        <authorList>
            <person name="Hill R."/>
        </authorList>
    </citation>
    <scope>NUCLEOTIDE SEQUENCE</scope>
    <source>
        <strain evidence="1">IMI 366586</strain>
    </source>
</reference>
<evidence type="ECO:0000313" key="2">
    <source>
        <dbReference type="Proteomes" id="UP001140502"/>
    </source>
</evidence>
<proteinExistence type="predicted"/>
<evidence type="ECO:0000313" key="1">
    <source>
        <dbReference type="EMBL" id="KAJ4317406.1"/>
    </source>
</evidence>
<name>A0A9W9BLS1_9HYPO</name>
<keyword evidence="2" id="KW-1185">Reference proteome</keyword>